<accession>A0A9N8E5J5</accession>
<reference evidence="1" key="1">
    <citation type="submission" date="2020-06" db="EMBL/GenBank/DDBJ databases">
        <authorList>
            <consortium name="Plant Systems Biology data submission"/>
        </authorList>
    </citation>
    <scope>NUCLEOTIDE SEQUENCE</scope>
    <source>
        <strain evidence="1">D6</strain>
    </source>
</reference>
<dbReference type="Proteomes" id="UP001153069">
    <property type="component" value="Unassembled WGS sequence"/>
</dbReference>
<dbReference type="EMBL" id="CAICTM010000673">
    <property type="protein sequence ID" value="CAB9514788.1"/>
    <property type="molecule type" value="Genomic_DNA"/>
</dbReference>
<evidence type="ECO:0000313" key="2">
    <source>
        <dbReference type="Proteomes" id="UP001153069"/>
    </source>
</evidence>
<gene>
    <name evidence="1" type="ORF">SEMRO_674_G185381.1</name>
</gene>
<proteinExistence type="predicted"/>
<sequence>MQIPQFLNEFDLKKCYCVQHGRKLECQQALHEELLLENFEIEIIEDGRDDANDDPKKNRKECADCVHLDYDEKYCRCVFCEKFVHNEYAMHCHKSGCHKTACYSCVYNDLAVIEYCYRTTAVSLRATIVKHAISVSVVRSVFVALAKSL</sequence>
<protein>
    <submittedName>
        <fullName evidence="1">Uncharacterized protein</fullName>
    </submittedName>
</protein>
<dbReference type="AlphaFoldDB" id="A0A9N8E5J5"/>
<name>A0A9N8E5J5_9STRA</name>
<keyword evidence="2" id="KW-1185">Reference proteome</keyword>
<evidence type="ECO:0000313" key="1">
    <source>
        <dbReference type="EMBL" id="CAB9514788.1"/>
    </source>
</evidence>
<comment type="caution">
    <text evidence="1">The sequence shown here is derived from an EMBL/GenBank/DDBJ whole genome shotgun (WGS) entry which is preliminary data.</text>
</comment>
<organism evidence="1 2">
    <name type="scientific">Seminavis robusta</name>
    <dbReference type="NCBI Taxonomy" id="568900"/>
    <lineage>
        <taxon>Eukaryota</taxon>
        <taxon>Sar</taxon>
        <taxon>Stramenopiles</taxon>
        <taxon>Ochrophyta</taxon>
        <taxon>Bacillariophyta</taxon>
        <taxon>Bacillariophyceae</taxon>
        <taxon>Bacillariophycidae</taxon>
        <taxon>Naviculales</taxon>
        <taxon>Naviculaceae</taxon>
        <taxon>Seminavis</taxon>
    </lineage>
</organism>